<sequence>MKKTIIFEGKVTLADKLVDFRIYKNEEEEEGKNILIYYSFETNPEMRDKGQMGFHRGQTLRAKTLEDLLFQFSTTYQKQFTKIVEARINPNF</sequence>
<dbReference type="RefSeq" id="WP_100013539.1">
    <property type="nucleotide sequence ID" value="NZ_CP024727.1"/>
</dbReference>
<evidence type="ECO:0000313" key="1">
    <source>
        <dbReference type="EMBL" id="ATV30124.1"/>
    </source>
</evidence>
<dbReference type="EMBL" id="CP024727">
    <property type="protein sequence ID" value="ATV30124.1"/>
    <property type="molecule type" value="Genomic_DNA"/>
</dbReference>
<evidence type="ECO:0000313" key="2">
    <source>
        <dbReference type="Proteomes" id="UP000230742"/>
    </source>
</evidence>
<name>A0A2D3LHT4_PREIN</name>
<gene>
    <name evidence="1" type="ORF">CTM46_00830</name>
</gene>
<accession>A0A2D3LHT4</accession>
<protein>
    <submittedName>
        <fullName evidence="1">Uncharacterized protein</fullName>
    </submittedName>
</protein>
<dbReference type="Proteomes" id="UP000230742">
    <property type="component" value="Chromosome 1"/>
</dbReference>
<proteinExistence type="predicted"/>
<reference evidence="1 2" key="1">
    <citation type="submission" date="2017-11" db="EMBL/GenBank/DDBJ databases">
        <title>Genome sequencing of Prevotella intermedia KCOM 1949.</title>
        <authorList>
            <person name="Kook J.-K."/>
            <person name="Park S.-N."/>
            <person name="Lim Y.K."/>
        </authorList>
    </citation>
    <scope>NUCLEOTIDE SEQUENCE [LARGE SCALE GENOMIC DNA]</scope>
    <source>
        <strain evidence="1 2">KCOM 1949</strain>
    </source>
</reference>
<dbReference type="AlphaFoldDB" id="A0A2D3LHT4"/>
<organism evidence="1 2">
    <name type="scientific">Prevotella intermedia</name>
    <dbReference type="NCBI Taxonomy" id="28131"/>
    <lineage>
        <taxon>Bacteria</taxon>
        <taxon>Pseudomonadati</taxon>
        <taxon>Bacteroidota</taxon>
        <taxon>Bacteroidia</taxon>
        <taxon>Bacteroidales</taxon>
        <taxon>Prevotellaceae</taxon>
        <taxon>Prevotella</taxon>
    </lineage>
</organism>